<accession>A0A1I8EQN2</accession>
<dbReference type="WBParaSite" id="maker-PairedContig_4119-snap-gene-0.14-mRNA-1">
    <property type="protein sequence ID" value="maker-PairedContig_4119-snap-gene-0.14-mRNA-1"/>
    <property type="gene ID" value="maker-PairedContig_4119-snap-gene-0.14"/>
</dbReference>
<dbReference type="Pfam" id="PF04870">
    <property type="entry name" value="Moulting_cycle"/>
    <property type="match status" value="1"/>
</dbReference>
<dbReference type="STRING" id="6293.A0A1I8EQN2"/>
<sequence>MQKLQKLTDGKEKIVGAIIQSESHQIDSNRSEEKEQVEFRTRRSVINRHSYKLHTEYEHLTPFGILGKYLSKMTRVIKNKDPNSSWKKTMYEIESLKRREQEKNDFAEQLQKRFLLNFKNAEPKLTPVSIFKQILGLNSVILKEKLLAKELHISNDLQGLDKNNVKTKKTLEI</sequence>
<evidence type="ECO:0000313" key="1">
    <source>
        <dbReference type="WBParaSite" id="maker-PairedContig_4119-snap-gene-0.14-mRNA-1"/>
    </source>
</evidence>
<protein>
    <submittedName>
        <fullName evidence="1">Uncharacterized protein</fullName>
    </submittedName>
</protein>
<dbReference type="AlphaFoldDB" id="A0A1I8EQN2"/>
<organism evidence="1">
    <name type="scientific">Wuchereria bancrofti</name>
    <dbReference type="NCBI Taxonomy" id="6293"/>
    <lineage>
        <taxon>Eukaryota</taxon>
        <taxon>Metazoa</taxon>
        <taxon>Ecdysozoa</taxon>
        <taxon>Nematoda</taxon>
        <taxon>Chromadorea</taxon>
        <taxon>Rhabditida</taxon>
        <taxon>Spirurina</taxon>
        <taxon>Spiruromorpha</taxon>
        <taxon>Filarioidea</taxon>
        <taxon>Onchocercidae</taxon>
        <taxon>Wuchereria</taxon>
    </lineage>
</organism>
<proteinExistence type="predicted"/>
<name>A0A1I8EQN2_WUCBA</name>
<reference evidence="1" key="1">
    <citation type="submission" date="2016-11" db="UniProtKB">
        <authorList>
            <consortium name="WormBaseParasite"/>
        </authorList>
    </citation>
    <scope>IDENTIFICATION</scope>
    <source>
        <strain evidence="1">pt0022</strain>
    </source>
</reference>
<dbReference type="InterPro" id="IPR006954">
    <property type="entry name" value="Mlt-10-like"/>
</dbReference>